<evidence type="ECO:0000256" key="5">
    <source>
        <dbReference type="ARBA" id="ARBA00023136"/>
    </source>
</evidence>
<evidence type="ECO:0000313" key="7">
    <source>
        <dbReference type="EMBL" id="KAL1582148.1"/>
    </source>
</evidence>
<dbReference type="EMBL" id="JAAQHG020000062">
    <property type="protein sequence ID" value="KAL1582148.1"/>
    <property type="molecule type" value="Genomic_DNA"/>
</dbReference>
<keyword evidence="3 6" id="KW-0812">Transmembrane</keyword>
<keyword evidence="8" id="KW-1185">Reference proteome</keyword>
<gene>
    <name evidence="7" type="ORF">WHR41_09037</name>
</gene>
<dbReference type="GeneID" id="96010479"/>
<organism evidence="7 8">
    <name type="scientific">Cladosporium halotolerans</name>
    <dbReference type="NCBI Taxonomy" id="1052096"/>
    <lineage>
        <taxon>Eukaryota</taxon>
        <taxon>Fungi</taxon>
        <taxon>Dikarya</taxon>
        <taxon>Ascomycota</taxon>
        <taxon>Pezizomycotina</taxon>
        <taxon>Dothideomycetes</taxon>
        <taxon>Dothideomycetidae</taxon>
        <taxon>Cladosporiales</taxon>
        <taxon>Cladosporiaceae</taxon>
        <taxon>Cladosporium</taxon>
    </lineage>
</organism>
<evidence type="ECO:0000256" key="2">
    <source>
        <dbReference type="ARBA" id="ARBA00009530"/>
    </source>
</evidence>
<name>A0AB34KC69_9PEZI</name>
<evidence type="ECO:0000256" key="1">
    <source>
        <dbReference type="ARBA" id="ARBA00004370"/>
    </source>
</evidence>
<dbReference type="InterPro" id="IPR000612">
    <property type="entry name" value="PMP3"/>
</dbReference>
<dbReference type="PROSITE" id="PS01309">
    <property type="entry name" value="UPF0057"/>
    <property type="match status" value="1"/>
</dbReference>
<dbReference type="PANTHER" id="PTHR21659:SF42">
    <property type="entry name" value="UPF0057 MEMBRANE PROTEIN ZK632.10-RELATED"/>
    <property type="match status" value="1"/>
</dbReference>
<dbReference type="Pfam" id="PF01679">
    <property type="entry name" value="Pmp3"/>
    <property type="match status" value="1"/>
</dbReference>
<proteinExistence type="inferred from homology"/>
<protein>
    <recommendedName>
        <fullName evidence="9">Plasma membrane proteolipid 3</fullName>
    </recommendedName>
</protein>
<keyword evidence="4 6" id="KW-1133">Transmembrane helix</keyword>
<dbReference type="RefSeq" id="XP_069225255.1">
    <property type="nucleotide sequence ID" value="XM_069377641.1"/>
</dbReference>
<evidence type="ECO:0000256" key="4">
    <source>
        <dbReference type="ARBA" id="ARBA00022989"/>
    </source>
</evidence>
<evidence type="ECO:0000256" key="6">
    <source>
        <dbReference type="SAM" id="Phobius"/>
    </source>
</evidence>
<keyword evidence="5 6" id="KW-0472">Membrane</keyword>
<feature type="transmembrane region" description="Helical" evidence="6">
    <location>
        <begin position="5"/>
        <end position="23"/>
    </location>
</feature>
<dbReference type="Proteomes" id="UP000803884">
    <property type="component" value="Unassembled WGS sequence"/>
</dbReference>
<comment type="caution">
    <text evidence="7">The sequence shown here is derived from an EMBL/GenBank/DDBJ whole genome shotgun (WGS) entry which is preliminary data.</text>
</comment>
<evidence type="ECO:0008006" key="9">
    <source>
        <dbReference type="Google" id="ProtNLM"/>
    </source>
</evidence>
<dbReference type="AlphaFoldDB" id="A0AB34KC69"/>
<feature type="transmembrane region" description="Helical" evidence="6">
    <location>
        <begin position="29"/>
        <end position="55"/>
    </location>
</feature>
<dbReference type="GO" id="GO:0016020">
    <property type="term" value="C:membrane"/>
    <property type="evidence" value="ECO:0007669"/>
    <property type="project" value="UniProtKB-SubCell"/>
</dbReference>
<sequence length="93" mass="10180">MISAIILVIITIFFPPVGVYIVAGCGADLFINICLTILAFLPGHIHAFYVIYVYYNRKEQAAEGYFENRPAPGVYSDNVQTGGQGYGTMGPTR</sequence>
<evidence type="ECO:0000256" key="3">
    <source>
        <dbReference type="ARBA" id="ARBA00022692"/>
    </source>
</evidence>
<dbReference type="PANTHER" id="PTHR21659">
    <property type="entry name" value="HYDROPHOBIC PROTEIN RCI2 LOW TEMPERATURE AND SALT RESPONSIVE PROTEIN LTI6 -RELATED"/>
    <property type="match status" value="1"/>
</dbReference>
<reference evidence="7 8" key="1">
    <citation type="journal article" date="2020" name="Microbiol. Resour. Announc.">
        <title>Draft Genome Sequence of a Cladosporium Species Isolated from the Mesophotic Ascidian Didemnum maculosum.</title>
        <authorList>
            <person name="Gioti A."/>
            <person name="Siaperas R."/>
            <person name="Nikolaivits E."/>
            <person name="Le Goff G."/>
            <person name="Ouazzani J."/>
            <person name="Kotoulas G."/>
            <person name="Topakas E."/>
        </authorList>
    </citation>
    <scope>NUCLEOTIDE SEQUENCE [LARGE SCALE GENOMIC DNA]</scope>
    <source>
        <strain evidence="7 8">TM138-S3</strain>
    </source>
</reference>
<accession>A0AB34KC69</accession>
<comment type="similarity">
    <text evidence="2">Belongs to the UPF0057 (PMP3) family.</text>
</comment>
<evidence type="ECO:0000313" key="8">
    <source>
        <dbReference type="Proteomes" id="UP000803884"/>
    </source>
</evidence>
<comment type="subcellular location">
    <subcellularLocation>
        <location evidence="1">Membrane</location>
    </subcellularLocation>
</comment>